<reference evidence="13" key="2">
    <citation type="submission" date="2021-04" db="EMBL/GenBank/DDBJ databases">
        <authorList>
            <person name="Gilroy R."/>
        </authorList>
    </citation>
    <scope>NUCLEOTIDE SEQUENCE</scope>
    <source>
        <strain evidence="13">14975</strain>
    </source>
</reference>
<dbReference type="Gene3D" id="3.10.50.40">
    <property type="match status" value="1"/>
</dbReference>
<evidence type="ECO:0000313" key="13">
    <source>
        <dbReference type="EMBL" id="HIX19357.1"/>
    </source>
</evidence>
<organism evidence="13 14">
    <name type="scientific">Candidatus Akkermansia intestinigallinarum</name>
    <dbReference type="NCBI Taxonomy" id="2838431"/>
    <lineage>
        <taxon>Bacteria</taxon>
        <taxon>Pseudomonadati</taxon>
        <taxon>Verrucomicrobiota</taxon>
        <taxon>Verrucomicrobiia</taxon>
        <taxon>Verrucomicrobiales</taxon>
        <taxon>Akkermansiaceae</taxon>
        <taxon>Akkermansia</taxon>
    </lineage>
</organism>
<evidence type="ECO:0000259" key="12">
    <source>
        <dbReference type="Pfam" id="PF05698"/>
    </source>
</evidence>
<dbReference type="AlphaFoldDB" id="A0A9D2AGS0"/>
<dbReference type="EC" id="5.2.1.8" evidence="3 9"/>
<accession>A0A9D2AGS0</accession>
<dbReference type="GO" id="GO:0006457">
    <property type="term" value="P:protein folding"/>
    <property type="evidence" value="ECO:0007669"/>
    <property type="project" value="UniProtKB-UniRule"/>
</dbReference>
<dbReference type="HAMAP" id="MF_00303">
    <property type="entry name" value="Trigger_factor_Tig"/>
    <property type="match status" value="1"/>
</dbReference>
<evidence type="ECO:0000256" key="9">
    <source>
        <dbReference type="HAMAP-Rule" id="MF_00303"/>
    </source>
</evidence>
<evidence type="ECO:0000256" key="1">
    <source>
        <dbReference type="ARBA" id="ARBA00000971"/>
    </source>
</evidence>
<comment type="similarity">
    <text evidence="2 9">Belongs to the FKBP-type PPIase family. Tig subfamily.</text>
</comment>
<keyword evidence="5 9" id="KW-0697">Rotamase</keyword>
<dbReference type="NCBIfam" id="TIGR00115">
    <property type="entry name" value="tig"/>
    <property type="match status" value="1"/>
</dbReference>
<keyword evidence="9" id="KW-0132">Cell division</keyword>
<dbReference type="Pfam" id="PF00254">
    <property type="entry name" value="FKBP_C"/>
    <property type="match status" value="1"/>
</dbReference>
<feature type="domain" description="PPIase FKBP-type" evidence="10">
    <location>
        <begin position="159"/>
        <end position="241"/>
    </location>
</feature>
<comment type="catalytic activity">
    <reaction evidence="1 9">
        <text>[protein]-peptidylproline (omega=180) = [protein]-peptidylproline (omega=0)</text>
        <dbReference type="Rhea" id="RHEA:16237"/>
        <dbReference type="Rhea" id="RHEA-COMP:10747"/>
        <dbReference type="Rhea" id="RHEA-COMP:10748"/>
        <dbReference type="ChEBI" id="CHEBI:83833"/>
        <dbReference type="ChEBI" id="CHEBI:83834"/>
        <dbReference type="EC" id="5.2.1.8"/>
    </reaction>
</comment>
<keyword evidence="6 9" id="KW-0143">Chaperone</keyword>
<dbReference type="Proteomes" id="UP000823964">
    <property type="component" value="Unassembled WGS sequence"/>
</dbReference>
<gene>
    <name evidence="9 13" type="primary">tig</name>
    <name evidence="13" type="ORF">H9862_01990</name>
</gene>
<dbReference type="InterPro" id="IPR008881">
    <property type="entry name" value="Trigger_fac_ribosome-bd_bac"/>
</dbReference>
<proteinExistence type="inferred from homology"/>
<dbReference type="GO" id="GO:0003755">
    <property type="term" value="F:peptidyl-prolyl cis-trans isomerase activity"/>
    <property type="evidence" value="ECO:0007669"/>
    <property type="project" value="UniProtKB-UniRule"/>
</dbReference>
<comment type="domain">
    <text evidence="9">Consists of 3 domains; the N-terminus binds the ribosome, the middle domain has PPIase activity, while the C-terminus has intrinsic chaperone activity on its own.</text>
</comment>
<dbReference type="InterPro" id="IPR001179">
    <property type="entry name" value="PPIase_FKBP_dom"/>
</dbReference>
<evidence type="ECO:0000259" key="10">
    <source>
        <dbReference type="Pfam" id="PF00254"/>
    </source>
</evidence>
<dbReference type="Gene3D" id="3.30.70.1050">
    <property type="entry name" value="Trigger factor ribosome-binding domain"/>
    <property type="match status" value="1"/>
</dbReference>
<dbReference type="Pfam" id="PF05698">
    <property type="entry name" value="Trigger_C"/>
    <property type="match status" value="1"/>
</dbReference>
<keyword evidence="7 9" id="KW-0413">Isomerase</keyword>
<dbReference type="SUPFAM" id="SSF102735">
    <property type="entry name" value="Trigger factor ribosome-binding domain"/>
    <property type="match status" value="1"/>
</dbReference>
<sequence length="449" mass="49235">MDITINKTSDCQATLNAAVPADEVSAVKNDIISSYMKSARIPGFRPGKAPKSVVAKRYAEMIKEELDYRLKSDIQEKALDENPDLKVLDFGTPELSVQEDGSCTLTSSLTIVPEFELPEYMGVEVTVPSSEVSEDEVDEQLRKYAEASATHEVVERAGAAGDIAVIDFKTTVEGKPTAEFCGKPIGFMEGREGHWLSLDGDQFLPGLAEGLTGLSAGESKDVAVTLKEDFPISELAGKEVLFSCTVKEVREKRVPEVSPDLFAGALPGKSMDEIRDLVRENLKSAKERNIEEAKADQISEKLADQLSFSLPAELVERENENTVQRKLYASIQAGDYNAAKDMDALRESCKAETERNLRVYFALQEIARREHVVASDAEMLNAISNMAQQAREKNIKSFIRKLQRENRMTGIRLSIITSKVLDLLGRNAKVTVEAAAEAEAPAAEAPAEA</sequence>
<dbReference type="InterPro" id="IPR027304">
    <property type="entry name" value="Trigger_fact/SurA_dom_sf"/>
</dbReference>
<dbReference type="Pfam" id="PF05697">
    <property type="entry name" value="Trigger_N"/>
    <property type="match status" value="1"/>
</dbReference>
<evidence type="ECO:0000256" key="8">
    <source>
        <dbReference type="ARBA" id="ARBA00029986"/>
    </source>
</evidence>
<comment type="function">
    <text evidence="9">Involved in protein export. Acts as a chaperone by maintaining the newly synthesized protein in an open conformation. Functions as a peptidyl-prolyl cis-trans isomerase.</text>
</comment>
<evidence type="ECO:0000256" key="6">
    <source>
        <dbReference type="ARBA" id="ARBA00023186"/>
    </source>
</evidence>
<evidence type="ECO:0000256" key="4">
    <source>
        <dbReference type="ARBA" id="ARBA00016902"/>
    </source>
</evidence>
<evidence type="ECO:0000313" key="14">
    <source>
        <dbReference type="Proteomes" id="UP000823964"/>
    </source>
</evidence>
<feature type="domain" description="Trigger factor ribosome-binding bacterial" evidence="11">
    <location>
        <begin position="1"/>
        <end position="143"/>
    </location>
</feature>
<evidence type="ECO:0000256" key="5">
    <source>
        <dbReference type="ARBA" id="ARBA00023110"/>
    </source>
</evidence>
<dbReference type="InterPro" id="IPR037041">
    <property type="entry name" value="Trigger_fac_C_sf"/>
</dbReference>
<evidence type="ECO:0000259" key="11">
    <source>
        <dbReference type="Pfam" id="PF05697"/>
    </source>
</evidence>
<dbReference type="PIRSF" id="PIRSF003095">
    <property type="entry name" value="Trigger_factor"/>
    <property type="match status" value="1"/>
</dbReference>
<dbReference type="GO" id="GO:0051301">
    <property type="term" value="P:cell division"/>
    <property type="evidence" value="ECO:0007669"/>
    <property type="project" value="UniProtKB-KW"/>
</dbReference>
<keyword evidence="9" id="KW-0963">Cytoplasm</keyword>
<dbReference type="EMBL" id="DXFQ01000032">
    <property type="protein sequence ID" value="HIX19357.1"/>
    <property type="molecule type" value="Genomic_DNA"/>
</dbReference>
<reference evidence="13" key="1">
    <citation type="journal article" date="2021" name="PeerJ">
        <title>Extensive microbial diversity within the chicken gut microbiome revealed by metagenomics and culture.</title>
        <authorList>
            <person name="Gilroy R."/>
            <person name="Ravi A."/>
            <person name="Getino M."/>
            <person name="Pursley I."/>
            <person name="Horton D.L."/>
            <person name="Alikhan N.F."/>
            <person name="Baker D."/>
            <person name="Gharbi K."/>
            <person name="Hall N."/>
            <person name="Watson M."/>
            <person name="Adriaenssens E.M."/>
            <person name="Foster-Nyarko E."/>
            <person name="Jarju S."/>
            <person name="Secka A."/>
            <person name="Antonio M."/>
            <person name="Oren A."/>
            <person name="Chaudhuri R.R."/>
            <person name="La Ragione R."/>
            <person name="Hildebrand F."/>
            <person name="Pallen M.J."/>
        </authorList>
    </citation>
    <scope>NUCLEOTIDE SEQUENCE</scope>
    <source>
        <strain evidence="13">14975</strain>
    </source>
</reference>
<comment type="subcellular location">
    <subcellularLocation>
        <location evidence="9">Cytoplasm</location>
    </subcellularLocation>
    <text evidence="9">About half TF is bound to the ribosome near the polypeptide exit tunnel while the other half is free in the cytoplasm.</text>
</comment>
<name>A0A9D2AGS0_9BACT</name>
<dbReference type="InterPro" id="IPR008880">
    <property type="entry name" value="Trigger_fac_C"/>
</dbReference>
<dbReference type="InterPro" id="IPR005215">
    <property type="entry name" value="Trig_fac"/>
</dbReference>
<evidence type="ECO:0000256" key="7">
    <source>
        <dbReference type="ARBA" id="ARBA00023235"/>
    </source>
</evidence>
<dbReference type="Gene3D" id="1.10.3120.10">
    <property type="entry name" value="Trigger factor, C-terminal domain"/>
    <property type="match status" value="1"/>
</dbReference>
<dbReference type="InterPro" id="IPR036611">
    <property type="entry name" value="Trigger_fac_ribosome-bd_sf"/>
</dbReference>
<evidence type="ECO:0000256" key="3">
    <source>
        <dbReference type="ARBA" id="ARBA00013194"/>
    </source>
</evidence>
<dbReference type="GO" id="GO:0015031">
    <property type="term" value="P:protein transport"/>
    <property type="evidence" value="ECO:0007669"/>
    <property type="project" value="UniProtKB-UniRule"/>
</dbReference>
<feature type="domain" description="Trigger factor C-terminal" evidence="12">
    <location>
        <begin position="270"/>
        <end position="424"/>
    </location>
</feature>
<evidence type="ECO:0000256" key="2">
    <source>
        <dbReference type="ARBA" id="ARBA00005464"/>
    </source>
</evidence>
<dbReference type="GO" id="GO:0005737">
    <property type="term" value="C:cytoplasm"/>
    <property type="evidence" value="ECO:0007669"/>
    <property type="project" value="UniProtKB-SubCell"/>
</dbReference>
<keyword evidence="9" id="KW-0131">Cell cycle</keyword>
<comment type="caution">
    <text evidence="13">The sequence shown here is derived from an EMBL/GenBank/DDBJ whole genome shotgun (WGS) entry which is preliminary data.</text>
</comment>
<dbReference type="SUPFAM" id="SSF54534">
    <property type="entry name" value="FKBP-like"/>
    <property type="match status" value="1"/>
</dbReference>
<dbReference type="InterPro" id="IPR046357">
    <property type="entry name" value="PPIase_dom_sf"/>
</dbReference>
<protein>
    <recommendedName>
        <fullName evidence="4 9">Trigger factor</fullName>
        <shortName evidence="9">TF</shortName>
        <ecNumber evidence="3 9">5.2.1.8</ecNumber>
    </recommendedName>
    <alternativeName>
        <fullName evidence="8 9">PPIase</fullName>
    </alternativeName>
</protein>
<dbReference type="SUPFAM" id="SSF109998">
    <property type="entry name" value="Triger factor/SurA peptide-binding domain-like"/>
    <property type="match status" value="1"/>
</dbReference>